<dbReference type="InterPro" id="IPR037257">
    <property type="entry name" value="T2SS_E_N_sf"/>
</dbReference>
<evidence type="ECO:0000256" key="3">
    <source>
        <dbReference type="ARBA" id="ARBA00022840"/>
    </source>
</evidence>
<evidence type="ECO:0000256" key="4">
    <source>
        <dbReference type="SAM" id="Coils"/>
    </source>
</evidence>
<dbReference type="AlphaFoldDB" id="A0A1G9ZZK3"/>
<reference evidence="6 7" key="1">
    <citation type="submission" date="2016-10" db="EMBL/GenBank/DDBJ databases">
        <authorList>
            <person name="de Groot N.N."/>
        </authorList>
    </citation>
    <scope>NUCLEOTIDE SEQUENCE [LARGE SCALE GENOMIC DNA]</scope>
    <source>
        <strain evidence="6 7">DSM 15269</strain>
    </source>
</reference>
<keyword evidence="3" id="KW-0067">ATP-binding</keyword>
<dbReference type="FunFam" id="3.40.50.300:FF:000398">
    <property type="entry name" value="Type IV pilus assembly ATPase PilB"/>
    <property type="match status" value="1"/>
</dbReference>
<dbReference type="Proteomes" id="UP000199602">
    <property type="component" value="Unassembled WGS sequence"/>
</dbReference>
<keyword evidence="2" id="KW-0547">Nucleotide-binding</keyword>
<dbReference type="CDD" id="cd01129">
    <property type="entry name" value="PulE-GspE-like"/>
    <property type="match status" value="1"/>
</dbReference>
<accession>A0A1G9ZZK3</accession>
<evidence type="ECO:0000313" key="6">
    <source>
        <dbReference type="EMBL" id="SDN26728.1"/>
    </source>
</evidence>
<sequence>MNKQDVNIKIKEAKICLEQGLLEEAEKILSTLQQNIKAEKLQLPEKQKKEIEVLIKHLKTKNKSDTGNINVAQEVNLNERYNQALVFMELGLCEEALVDFKKLILENYKVNDVVKKAIQCFNRLEKKIEICSYFDEILSSPNVSDIYKDLIRLEIAKVMESLGIYVKAFDYYKSIKNPQVAESIKSKLKLIAAKVKGGSKYSYLLEVCLTKEQLQQAIKRANKEDKSVEYVLIKYFNIPKEEVGKSLSIFYDCKFVPFSKEYKPPLDLIHNLKKDYLINNVWLPIYKKNNKVIVVIDEPDDFSRTDTIRAILNSYEQSLILEFAVGIKEDILDLIDFYLGDVEQKLQVEFKSTNIENIEDLIDDVEIETEETEEDITISESDSKVVRFVNKMILDAYNKKASDIHIEPSAGKKVTDIRFRVDGVCQHYINVPNPFAKALVSRIKIMSNLDIAERRLPQDGKIKFKHHGKVLVELRVATLPTVGGYEDVVLRLLHTGKPLALTDLGMTEENLEKFKKIIAQPYGLILVVGPTGSGKTTTLHSALSYINTPERKIWTAEDPVEITQEGLRQVEVKPKIGLTFARVLRAFLRADPDVIMIGEMRDEETASTGIEASLTGHLVFSTLHTNSAPETVTRLLEMGLDPHNFADSLLGVLAQRLLRKLCPKCKEGYHPSKKEFDSFVAEYGEEQFKELGIEYNDDFILYKPVGCDDCGGTGYKGRIGIHELLLNTVTIQELIKERASTERIKEAAIKEAKMTTLKQDGMLKFFQGITDIREVRRVCIK</sequence>
<feature type="coiled-coil region" evidence="4">
    <location>
        <begin position="348"/>
        <end position="375"/>
    </location>
</feature>
<dbReference type="InterPro" id="IPR001482">
    <property type="entry name" value="T2SS/T4SS_dom"/>
</dbReference>
<evidence type="ECO:0000256" key="2">
    <source>
        <dbReference type="ARBA" id="ARBA00022741"/>
    </source>
</evidence>
<dbReference type="Pfam" id="PF05157">
    <property type="entry name" value="MshEN"/>
    <property type="match status" value="1"/>
</dbReference>
<keyword evidence="4" id="KW-0175">Coiled coil</keyword>
<comment type="similarity">
    <text evidence="1">Belongs to the GSP E family.</text>
</comment>
<evidence type="ECO:0000259" key="5">
    <source>
        <dbReference type="PROSITE" id="PS00662"/>
    </source>
</evidence>
<feature type="coiled-coil region" evidence="4">
    <location>
        <begin position="22"/>
        <end position="49"/>
    </location>
</feature>
<dbReference type="SUPFAM" id="SSF52540">
    <property type="entry name" value="P-loop containing nucleoside triphosphate hydrolases"/>
    <property type="match status" value="1"/>
</dbReference>
<dbReference type="PANTHER" id="PTHR30258:SF1">
    <property type="entry name" value="PROTEIN TRANSPORT PROTEIN HOFB HOMOLOG"/>
    <property type="match status" value="1"/>
</dbReference>
<dbReference type="InterPro" id="IPR007831">
    <property type="entry name" value="T2SS_GspE_N"/>
</dbReference>
<dbReference type="GO" id="GO:0016887">
    <property type="term" value="F:ATP hydrolysis activity"/>
    <property type="evidence" value="ECO:0007669"/>
    <property type="project" value="TreeGrafter"/>
</dbReference>
<protein>
    <submittedName>
        <fullName evidence="6">Type II secretory pathway ATPase GspE/PulE or T4P pilus assembly pathway ATPase PilB</fullName>
    </submittedName>
</protein>
<dbReference type="OrthoDB" id="9805147at2"/>
<dbReference type="SUPFAM" id="SSF160246">
    <property type="entry name" value="EspE N-terminal domain-like"/>
    <property type="match status" value="1"/>
</dbReference>
<proteinExistence type="inferred from homology"/>
<dbReference type="InterPro" id="IPR027417">
    <property type="entry name" value="P-loop_NTPase"/>
</dbReference>
<dbReference type="SMART" id="SM00382">
    <property type="entry name" value="AAA"/>
    <property type="match status" value="1"/>
</dbReference>
<keyword evidence="7" id="KW-1185">Reference proteome</keyword>
<dbReference type="Gene3D" id="3.30.450.90">
    <property type="match status" value="1"/>
</dbReference>
<dbReference type="STRING" id="206665.SAMN04488516_101229"/>
<dbReference type="EMBL" id="FNIN01000001">
    <property type="protein sequence ID" value="SDN26728.1"/>
    <property type="molecule type" value="Genomic_DNA"/>
</dbReference>
<evidence type="ECO:0000256" key="1">
    <source>
        <dbReference type="ARBA" id="ARBA00006611"/>
    </source>
</evidence>
<dbReference type="Pfam" id="PF00437">
    <property type="entry name" value="T2SSE"/>
    <property type="match status" value="1"/>
</dbReference>
<dbReference type="Gene3D" id="3.40.50.300">
    <property type="entry name" value="P-loop containing nucleotide triphosphate hydrolases"/>
    <property type="match status" value="1"/>
</dbReference>
<dbReference type="PROSITE" id="PS00662">
    <property type="entry name" value="T2SP_E"/>
    <property type="match status" value="1"/>
</dbReference>
<dbReference type="InterPro" id="IPR003593">
    <property type="entry name" value="AAA+_ATPase"/>
</dbReference>
<organism evidence="6 7">
    <name type="scientific">Desulfonauticus submarinus</name>
    <dbReference type="NCBI Taxonomy" id="206665"/>
    <lineage>
        <taxon>Bacteria</taxon>
        <taxon>Pseudomonadati</taxon>
        <taxon>Thermodesulfobacteriota</taxon>
        <taxon>Desulfovibrionia</taxon>
        <taxon>Desulfovibrionales</taxon>
        <taxon>Desulfonauticaceae</taxon>
        <taxon>Desulfonauticus</taxon>
    </lineage>
</organism>
<evidence type="ECO:0000313" key="7">
    <source>
        <dbReference type="Proteomes" id="UP000199602"/>
    </source>
</evidence>
<gene>
    <name evidence="6" type="ORF">SAMN04488516_101229</name>
</gene>
<dbReference type="PANTHER" id="PTHR30258">
    <property type="entry name" value="TYPE II SECRETION SYSTEM PROTEIN GSPE-RELATED"/>
    <property type="match status" value="1"/>
</dbReference>
<dbReference type="RefSeq" id="WP_092062097.1">
    <property type="nucleotide sequence ID" value="NZ_FNIN01000001.1"/>
</dbReference>
<dbReference type="GO" id="GO:0005524">
    <property type="term" value="F:ATP binding"/>
    <property type="evidence" value="ECO:0007669"/>
    <property type="project" value="UniProtKB-KW"/>
</dbReference>
<name>A0A1G9ZZK3_9BACT</name>
<feature type="domain" description="Bacterial type II secretion system protein E" evidence="5">
    <location>
        <begin position="588"/>
        <end position="602"/>
    </location>
</feature>
<dbReference type="GO" id="GO:0005886">
    <property type="term" value="C:plasma membrane"/>
    <property type="evidence" value="ECO:0007669"/>
    <property type="project" value="TreeGrafter"/>
</dbReference>